<comment type="caution">
    <text evidence="2">The sequence shown here is derived from an EMBL/GenBank/DDBJ whole genome shotgun (WGS) entry which is preliminary data.</text>
</comment>
<accession>A0AAE3HIP2</accession>
<keyword evidence="1" id="KW-0812">Transmembrane</keyword>
<dbReference type="EMBL" id="JANKAS010000011">
    <property type="protein sequence ID" value="MCR1899644.1"/>
    <property type="molecule type" value="Genomic_DNA"/>
</dbReference>
<proteinExistence type="predicted"/>
<sequence length="158" mass="17806">MQKWEINTLRISIILIGMAILLIFILWLPDIAKFSAVEYPEYAHLRYPILIGLYITGAPFYLGIFHTFKLLKLIERDGAFTEEACKSLGAINLYAIIVILLYISGMIFLLLNNALHPGLFLVGLGIMLVAFIISVFAAILKGLLMKVVEIKNENDYTI</sequence>
<feature type="transmembrane region" description="Helical" evidence="1">
    <location>
        <begin position="12"/>
        <end position="29"/>
    </location>
</feature>
<name>A0AAE3HIP2_9FIRM</name>
<evidence type="ECO:0000256" key="1">
    <source>
        <dbReference type="SAM" id="Phobius"/>
    </source>
</evidence>
<gene>
    <name evidence="2" type="ORF">NSA47_11720</name>
</gene>
<dbReference type="AlphaFoldDB" id="A0AAE3HIP2"/>
<feature type="transmembrane region" description="Helical" evidence="1">
    <location>
        <begin position="117"/>
        <end position="140"/>
    </location>
</feature>
<evidence type="ECO:0000313" key="3">
    <source>
        <dbReference type="Proteomes" id="UP001205748"/>
    </source>
</evidence>
<dbReference type="Proteomes" id="UP001205748">
    <property type="component" value="Unassembled WGS sequence"/>
</dbReference>
<keyword evidence="1" id="KW-1133">Transmembrane helix</keyword>
<dbReference type="Pfam" id="PF11188">
    <property type="entry name" value="DUF2975"/>
    <property type="match status" value="1"/>
</dbReference>
<dbReference type="RefSeq" id="WP_257532212.1">
    <property type="nucleotide sequence ID" value="NZ_JANKAS010000011.1"/>
</dbReference>
<keyword evidence="3" id="KW-1185">Reference proteome</keyword>
<dbReference type="InterPro" id="IPR021354">
    <property type="entry name" value="DUF2975"/>
</dbReference>
<organism evidence="2 3">
    <name type="scientific">Irregularibacter muris</name>
    <dbReference type="NCBI Taxonomy" id="1796619"/>
    <lineage>
        <taxon>Bacteria</taxon>
        <taxon>Bacillati</taxon>
        <taxon>Bacillota</taxon>
        <taxon>Clostridia</taxon>
        <taxon>Eubacteriales</taxon>
        <taxon>Eubacteriaceae</taxon>
        <taxon>Irregularibacter</taxon>
    </lineage>
</organism>
<reference evidence="2" key="1">
    <citation type="submission" date="2022-07" db="EMBL/GenBank/DDBJ databases">
        <title>Enhanced cultured diversity of the mouse gut microbiota enables custom-made synthetic communities.</title>
        <authorList>
            <person name="Afrizal A."/>
        </authorList>
    </citation>
    <scope>NUCLEOTIDE SEQUENCE</scope>
    <source>
        <strain evidence="2">DSM 28593</strain>
    </source>
</reference>
<protein>
    <submittedName>
        <fullName evidence="2">DUF2975 domain-containing protein</fullName>
    </submittedName>
</protein>
<feature type="transmembrane region" description="Helical" evidence="1">
    <location>
        <begin position="49"/>
        <end position="71"/>
    </location>
</feature>
<feature type="transmembrane region" description="Helical" evidence="1">
    <location>
        <begin position="91"/>
        <end position="111"/>
    </location>
</feature>
<evidence type="ECO:0000313" key="2">
    <source>
        <dbReference type="EMBL" id="MCR1899644.1"/>
    </source>
</evidence>
<keyword evidence="1" id="KW-0472">Membrane</keyword>